<comment type="caution">
    <text evidence="8">The sequence shown here is derived from an EMBL/GenBank/DDBJ whole genome shotgun (WGS) entry which is preliminary data.</text>
</comment>
<sequence length="454" mass="48399">MSTTTQPGARTDRKTVLAWALWDWGSAAFNAVLVTFIFAVYLTDSVGANVGEQLPSWLSGLSSVSASGWYGYAMGIAGVIIAVTAPVMGRRTDIEGTRKRSVTVWSWVAFVLMACLFFIKNTHIGYFWAALVIMGIASIIFQLAEVSYFAMLRQVSTPENVGRISGFGWSMGYFGGIVVLLISYLGFIQGDGDTRGLLHVPIAEGWNIRLVALLAAFWFLLSAIPLMVRVPEIEPDPTAQSGGIKESYKRLAQEIKELWNEDRHAVYFLLASAVLRDGLAGVFTFGAILAVSSYGLSAGDVLLFGVAANVVSALGALGMGYLDDLIGPKPVILGSLIAMVAMCSTLYFLDGPVNFWIFGLILTLFVGPAQSSCRSFLSRMTPDGREGQMFGLYATTGRAVSWLAPIAFGTSVSLAGTDRAGIIGIALILAIGAILLLPVKSPKLAASTTPNGGE</sequence>
<feature type="transmembrane region" description="Helical" evidence="6">
    <location>
        <begin position="101"/>
        <end position="119"/>
    </location>
</feature>
<accession>A0A5C5UI58</accession>
<feature type="transmembrane region" description="Helical" evidence="6">
    <location>
        <begin position="21"/>
        <end position="42"/>
    </location>
</feature>
<dbReference type="InterPro" id="IPR036259">
    <property type="entry name" value="MFS_trans_sf"/>
</dbReference>
<comment type="subcellular location">
    <subcellularLocation>
        <location evidence="1">Cell membrane</location>
        <topology evidence="1">Multi-pass membrane protein</topology>
    </subcellularLocation>
</comment>
<feature type="transmembrane region" description="Helical" evidence="6">
    <location>
        <begin position="331"/>
        <end position="349"/>
    </location>
</feature>
<keyword evidence="9" id="KW-1185">Reference proteome</keyword>
<feature type="transmembrane region" description="Helical" evidence="6">
    <location>
        <begin position="125"/>
        <end position="146"/>
    </location>
</feature>
<dbReference type="Pfam" id="PF11700">
    <property type="entry name" value="ATG22"/>
    <property type="match status" value="1"/>
</dbReference>
<feature type="transmembrane region" description="Helical" evidence="6">
    <location>
        <begin position="301"/>
        <end position="322"/>
    </location>
</feature>
<evidence type="ECO:0000256" key="2">
    <source>
        <dbReference type="ARBA" id="ARBA00022448"/>
    </source>
</evidence>
<keyword evidence="5 6" id="KW-0472">Membrane</keyword>
<feature type="domain" description="Major facilitator superfamily (MFS) profile" evidence="7">
    <location>
        <begin position="27"/>
        <end position="444"/>
    </location>
</feature>
<reference evidence="8 9" key="1">
    <citation type="submission" date="2019-08" db="EMBL/GenBank/DDBJ databases">
        <authorList>
            <person name="Lei W."/>
        </authorList>
    </citation>
    <scope>NUCLEOTIDE SEQUENCE [LARGE SCALE GENOMIC DNA]</scope>
    <source>
        <strain evidence="8 9">CCUG 58627</strain>
    </source>
</reference>
<dbReference type="RefSeq" id="WP_146324386.1">
    <property type="nucleotide sequence ID" value="NZ_BAABLR010000021.1"/>
</dbReference>
<evidence type="ECO:0000313" key="8">
    <source>
        <dbReference type="EMBL" id="TWT25517.1"/>
    </source>
</evidence>
<evidence type="ECO:0000256" key="1">
    <source>
        <dbReference type="ARBA" id="ARBA00004651"/>
    </source>
</evidence>
<feature type="transmembrane region" description="Helical" evidence="6">
    <location>
        <begin position="69"/>
        <end position="89"/>
    </location>
</feature>
<evidence type="ECO:0000256" key="3">
    <source>
        <dbReference type="ARBA" id="ARBA00022692"/>
    </source>
</evidence>
<evidence type="ECO:0000256" key="4">
    <source>
        <dbReference type="ARBA" id="ARBA00022989"/>
    </source>
</evidence>
<feature type="transmembrane region" description="Helical" evidence="6">
    <location>
        <begin position="208"/>
        <end position="228"/>
    </location>
</feature>
<proteinExistence type="predicted"/>
<feature type="transmembrane region" description="Helical" evidence="6">
    <location>
        <begin position="389"/>
        <end position="408"/>
    </location>
</feature>
<dbReference type="SUPFAM" id="SSF103473">
    <property type="entry name" value="MFS general substrate transporter"/>
    <property type="match status" value="1"/>
</dbReference>
<dbReference type="InterPro" id="IPR024671">
    <property type="entry name" value="Atg22-like"/>
</dbReference>
<evidence type="ECO:0000256" key="5">
    <source>
        <dbReference type="ARBA" id="ARBA00023136"/>
    </source>
</evidence>
<keyword evidence="2" id="KW-0813">Transport</keyword>
<dbReference type="OrthoDB" id="9768783at2"/>
<dbReference type="GO" id="GO:0022857">
    <property type="term" value="F:transmembrane transporter activity"/>
    <property type="evidence" value="ECO:0007669"/>
    <property type="project" value="InterPro"/>
</dbReference>
<dbReference type="Proteomes" id="UP000320791">
    <property type="component" value="Unassembled WGS sequence"/>
</dbReference>
<dbReference type="GO" id="GO:0005886">
    <property type="term" value="C:plasma membrane"/>
    <property type="evidence" value="ECO:0007669"/>
    <property type="project" value="UniProtKB-SubCell"/>
</dbReference>
<keyword evidence="4 6" id="KW-1133">Transmembrane helix</keyword>
<keyword evidence="3 6" id="KW-0812">Transmembrane</keyword>
<evidence type="ECO:0000259" key="7">
    <source>
        <dbReference type="PROSITE" id="PS50850"/>
    </source>
</evidence>
<feature type="transmembrane region" description="Helical" evidence="6">
    <location>
        <begin position="265"/>
        <end position="289"/>
    </location>
</feature>
<dbReference type="EMBL" id="VOHM01000012">
    <property type="protein sequence ID" value="TWT25517.1"/>
    <property type="molecule type" value="Genomic_DNA"/>
</dbReference>
<dbReference type="Gene3D" id="1.20.1250.20">
    <property type="entry name" value="MFS general substrate transporter like domains"/>
    <property type="match status" value="1"/>
</dbReference>
<dbReference type="InterPro" id="IPR050495">
    <property type="entry name" value="ATG22/LtaA_families"/>
</dbReference>
<protein>
    <submittedName>
        <fullName evidence="8">MFS transporter</fullName>
    </submittedName>
</protein>
<evidence type="ECO:0000313" key="9">
    <source>
        <dbReference type="Proteomes" id="UP000320791"/>
    </source>
</evidence>
<feature type="transmembrane region" description="Helical" evidence="6">
    <location>
        <begin position="420"/>
        <end position="439"/>
    </location>
</feature>
<organism evidence="8 9">
    <name type="scientific">Corynebacterium canis</name>
    <dbReference type="NCBI Taxonomy" id="679663"/>
    <lineage>
        <taxon>Bacteria</taxon>
        <taxon>Bacillati</taxon>
        <taxon>Actinomycetota</taxon>
        <taxon>Actinomycetes</taxon>
        <taxon>Mycobacteriales</taxon>
        <taxon>Corynebacteriaceae</taxon>
        <taxon>Corynebacterium</taxon>
    </lineage>
</organism>
<dbReference type="InterPro" id="IPR020846">
    <property type="entry name" value="MFS_dom"/>
</dbReference>
<dbReference type="AlphaFoldDB" id="A0A5C5UI58"/>
<gene>
    <name evidence="8" type="ORF">FRX94_06825</name>
</gene>
<feature type="transmembrane region" description="Helical" evidence="6">
    <location>
        <begin position="167"/>
        <end position="188"/>
    </location>
</feature>
<name>A0A5C5UI58_9CORY</name>
<dbReference type="PROSITE" id="PS50850">
    <property type="entry name" value="MFS"/>
    <property type="match status" value="1"/>
</dbReference>
<feature type="transmembrane region" description="Helical" evidence="6">
    <location>
        <begin position="355"/>
        <end position="377"/>
    </location>
</feature>
<evidence type="ECO:0000256" key="6">
    <source>
        <dbReference type="SAM" id="Phobius"/>
    </source>
</evidence>
<dbReference type="PANTHER" id="PTHR23519">
    <property type="entry name" value="AUTOPHAGY-RELATED PROTEIN 22"/>
    <property type="match status" value="1"/>
</dbReference>
<dbReference type="PANTHER" id="PTHR23519:SF1">
    <property type="entry name" value="AUTOPHAGY-RELATED PROTEIN 22"/>
    <property type="match status" value="1"/>
</dbReference>